<dbReference type="OrthoDB" id="10334903at2759"/>
<name>A0A8X6JYH6_9ARAC</name>
<evidence type="ECO:0000313" key="1">
    <source>
        <dbReference type="EMBL" id="GFS45422.1"/>
    </source>
</evidence>
<reference evidence="1" key="1">
    <citation type="submission" date="2020-08" db="EMBL/GenBank/DDBJ databases">
        <title>Multicomponent nature underlies the extraordinary mechanical properties of spider dragline silk.</title>
        <authorList>
            <person name="Kono N."/>
            <person name="Nakamura H."/>
            <person name="Mori M."/>
            <person name="Yoshida Y."/>
            <person name="Ohtoshi R."/>
            <person name="Malay A.D."/>
            <person name="Moran D.A.P."/>
            <person name="Tomita M."/>
            <person name="Numata K."/>
            <person name="Arakawa K."/>
        </authorList>
    </citation>
    <scope>NUCLEOTIDE SEQUENCE</scope>
</reference>
<accession>A0A8X6JYH6</accession>
<proteinExistence type="predicted"/>
<dbReference type="Proteomes" id="UP000886998">
    <property type="component" value="Unassembled WGS sequence"/>
</dbReference>
<organism evidence="1 2">
    <name type="scientific">Trichonephila inaurata madagascariensis</name>
    <dbReference type="NCBI Taxonomy" id="2747483"/>
    <lineage>
        <taxon>Eukaryota</taxon>
        <taxon>Metazoa</taxon>
        <taxon>Ecdysozoa</taxon>
        <taxon>Arthropoda</taxon>
        <taxon>Chelicerata</taxon>
        <taxon>Arachnida</taxon>
        <taxon>Araneae</taxon>
        <taxon>Araneomorphae</taxon>
        <taxon>Entelegynae</taxon>
        <taxon>Araneoidea</taxon>
        <taxon>Nephilidae</taxon>
        <taxon>Trichonephila</taxon>
        <taxon>Trichonephila inaurata</taxon>
    </lineage>
</organism>
<dbReference type="AlphaFoldDB" id="A0A8X6JYH6"/>
<gene>
    <name evidence="1" type="ORF">TNIN_67691</name>
</gene>
<dbReference type="EMBL" id="BMAV01025861">
    <property type="protein sequence ID" value="GFS45422.1"/>
    <property type="molecule type" value="Genomic_DNA"/>
</dbReference>
<protein>
    <submittedName>
        <fullName evidence="1">Uncharacterized protein</fullName>
    </submittedName>
</protein>
<evidence type="ECO:0000313" key="2">
    <source>
        <dbReference type="Proteomes" id="UP000886998"/>
    </source>
</evidence>
<comment type="caution">
    <text evidence="1">The sequence shown here is derived from an EMBL/GenBank/DDBJ whole genome shotgun (WGS) entry which is preliminary data.</text>
</comment>
<keyword evidence="2" id="KW-1185">Reference proteome</keyword>
<sequence>MNLAEAPDWLVVVKVKSVGCHSSREMAIHPCDFSKQGVGNGRKSAAGKGVSDVTEWKTEWNAFNDWLENYDDVYEIC</sequence>